<dbReference type="Proteomes" id="UP000503447">
    <property type="component" value="Chromosome"/>
</dbReference>
<sequence length="263" mass="26995">MPAFATFARARRSLGPRTAVVLGSGLGGATAAFAERASVDFRNVPGLVLPSVQGHGGRLAVGTWAGVPALLFLGRLHFYEGLPWSVITGTVRVAAKLGATRIVLTNAAGGIHPALAPGGLMAIREHIKLLQPNSWRELASSGGPSGPYSRRLLELMQAHEARAGCELLAGVYAALTGPSYETPAEIRALAACGADAVGMSTAIEAEEAARLGLEVAAISCITNKAAGLSAAPLDHAEVLANAQLSVGRMGELLGRLIATPLRE</sequence>
<dbReference type="Gene3D" id="3.40.50.1580">
    <property type="entry name" value="Nucleoside phosphorylase domain"/>
    <property type="match status" value="1"/>
</dbReference>
<keyword evidence="4 5" id="KW-0808">Transferase</keyword>
<proteinExistence type="inferred from homology"/>
<dbReference type="PANTHER" id="PTHR11904">
    <property type="entry name" value="METHYLTHIOADENOSINE/PURINE NUCLEOSIDE PHOSPHORYLASE"/>
    <property type="match status" value="1"/>
</dbReference>
<evidence type="ECO:0000256" key="6">
    <source>
        <dbReference type="PIRSR" id="PIRSR000477-2"/>
    </source>
</evidence>
<dbReference type="EC" id="2.4.2.1" evidence="5"/>
<dbReference type="PANTHER" id="PTHR11904:SF9">
    <property type="entry name" value="PURINE NUCLEOSIDE PHOSPHORYLASE-RELATED"/>
    <property type="match status" value="1"/>
</dbReference>
<dbReference type="PIRSF" id="PIRSF000477">
    <property type="entry name" value="PurNPase"/>
    <property type="match status" value="1"/>
</dbReference>
<evidence type="ECO:0000313" key="9">
    <source>
        <dbReference type="Proteomes" id="UP000503447"/>
    </source>
</evidence>
<keyword evidence="9" id="KW-1185">Reference proteome</keyword>
<dbReference type="KEGG" id="ftj:FTUN_1503"/>
<dbReference type="CDD" id="cd09009">
    <property type="entry name" value="PNP-EcPNPII_like"/>
    <property type="match status" value="1"/>
</dbReference>
<feature type="binding site" evidence="6">
    <location>
        <begin position="75"/>
        <end position="77"/>
    </location>
    <ligand>
        <name>phosphate</name>
        <dbReference type="ChEBI" id="CHEBI:43474"/>
    </ligand>
</feature>
<dbReference type="InterPro" id="IPR011268">
    <property type="entry name" value="Purine_phosphorylase"/>
</dbReference>
<dbReference type="GO" id="GO:0005737">
    <property type="term" value="C:cytoplasm"/>
    <property type="evidence" value="ECO:0007669"/>
    <property type="project" value="TreeGrafter"/>
</dbReference>
<comment type="function">
    <text evidence="5">The purine nucleoside phosphorylases catalyze the phosphorolytic breakdown of the N-glycosidic bond in the beta-(deoxy)ribonucleoside molecules, with the formation of the corresponding free purine bases and pentose-1-phosphate.</text>
</comment>
<name>A0A6M5YL22_9BACT</name>
<dbReference type="Pfam" id="PF01048">
    <property type="entry name" value="PNP_UDP_1"/>
    <property type="match status" value="1"/>
</dbReference>
<evidence type="ECO:0000256" key="5">
    <source>
        <dbReference type="PIRNR" id="PIRNR000477"/>
    </source>
</evidence>
<feature type="binding site" evidence="6">
    <location>
        <position position="181"/>
    </location>
    <ligand>
        <name>a purine D-ribonucleoside</name>
        <dbReference type="ChEBI" id="CHEBI:142355"/>
    </ligand>
</feature>
<reference evidence="9" key="1">
    <citation type="submission" date="2020-05" db="EMBL/GenBank/DDBJ databases">
        <title>Frigoriglobus tundricola gen. nov., sp. nov., a psychrotolerant cellulolytic planctomycete of the family Gemmataceae with two divergent copies of 16S rRNA gene.</title>
        <authorList>
            <person name="Kulichevskaya I.S."/>
            <person name="Ivanova A.A."/>
            <person name="Naumoff D.G."/>
            <person name="Beletsky A.V."/>
            <person name="Rijpstra W.I.C."/>
            <person name="Sinninghe Damste J.S."/>
            <person name="Mardanov A.V."/>
            <person name="Ravin N.V."/>
            <person name="Dedysh S.N."/>
        </authorList>
    </citation>
    <scope>NUCLEOTIDE SEQUENCE [LARGE SCALE GENOMIC DNA]</scope>
    <source>
        <strain evidence="9">PL17</strain>
    </source>
</reference>
<accession>A0A6M5YL22</accession>
<feature type="domain" description="Nucleoside phosphorylase" evidence="7">
    <location>
        <begin position="19"/>
        <end position="258"/>
    </location>
</feature>
<feature type="binding site" evidence="6">
    <location>
        <position position="24"/>
    </location>
    <ligand>
        <name>phosphate</name>
        <dbReference type="ChEBI" id="CHEBI:43474"/>
    </ligand>
</feature>
<dbReference type="GO" id="GO:0009116">
    <property type="term" value="P:nucleoside metabolic process"/>
    <property type="evidence" value="ECO:0007669"/>
    <property type="project" value="InterPro"/>
</dbReference>
<gene>
    <name evidence="8" type="ORF">FTUN_1503</name>
</gene>
<evidence type="ECO:0000259" key="7">
    <source>
        <dbReference type="Pfam" id="PF01048"/>
    </source>
</evidence>
<feature type="binding site" evidence="6">
    <location>
        <position position="107"/>
    </location>
    <ligand>
        <name>phosphate</name>
        <dbReference type="ChEBI" id="CHEBI:43474"/>
    </ligand>
</feature>
<dbReference type="NCBIfam" id="TIGR01697">
    <property type="entry name" value="PNPH-PUNA-XAPA"/>
    <property type="match status" value="1"/>
</dbReference>
<comment type="similarity">
    <text evidence="2 5">Belongs to the PNP/MTAP phosphorylase family.</text>
</comment>
<dbReference type="InterPro" id="IPR000845">
    <property type="entry name" value="Nucleoside_phosphorylase_d"/>
</dbReference>
<evidence type="ECO:0000256" key="2">
    <source>
        <dbReference type="ARBA" id="ARBA00006751"/>
    </source>
</evidence>
<evidence type="ECO:0000256" key="1">
    <source>
        <dbReference type="ARBA" id="ARBA00005058"/>
    </source>
</evidence>
<dbReference type="RefSeq" id="WP_171470078.1">
    <property type="nucleotide sequence ID" value="NZ_CP053452.2"/>
</dbReference>
<feature type="binding site" evidence="6">
    <location>
        <position position="200"/>
    </location>
    <ligand>
        <name>phosphate</name>
        <dbReference type="ChEBI" id="CHEBI:43474"/>
    </ligand>
</feature>
<evidence type="ECO:0000256" key="4">
    <source>
        <dbReference type="ARBA" id="ARBA00022679"/>
    </source>
</evidence>
<keyword evidence="3 5" id="KW-0328">Glycosyltransferase</keyword>
<dbReference type="UniPathway" id="UPA00606"/>
<dbReference type="AlphaFoldDB" id="A0A6M5YL22"/>
<dbReference type="SUPFAM" id="SSF53167">
    <property type="entry name" value="Purine and uridine phosphorylases"/>
    <property type="match status" value="1"/>
</dbReference>
<organism evidence="8 9">
    <name type="scientific">Frigoriglobus tundricola</name>
    <dbReference type="NCBI Taxonomy" id="2774151"/>
    <lineage>
        <taxon>Bacteria</taxon>
        <taxon>Pseudomonadati</taxon>
        <taxon>Planctomycetota</taxon>
        <taxon>Planctomycetia</taxon>
        <taxon>Gemmatales</taxon>
        <taxon>Gemmataceae</taxon>
        <taxon>Frigoriglobus</taxon>
    </lineage>
</organism>
<comment type="pathway">
    <text evidence="1 5">Purine metabolism; purine nucleoside salvage.</text>
</comment>
<feature type="binding site" evidence="6">
    <location>
        <position position="55"/>
    </location>
    <ligand>
        <name>phosphate</name>
        <dbReference type="ChEBI" id="CHEBI:43474"/>
    </ligand>
</feature>
<evidence type="ECO:0000313" key="8">
    <source>
        <dbReference type="EMBL" id="QJW93986.1"/>
    </source>
</evidence>
<dbReference type="EMBL" id="CP053452">
    <property type="protein sequence ID" value="QJW93986.1"/>
    <property type="molecule type" value="Genomic_DNA"/>
</dbReference>
<protein>
    <recommendedName>
        <fullName evidence="5">Purine nucleoside phosphorylase</fullName>
        <ecNumber evidence="5">2.4.2.1</ecNumber>
    </recommendedName>
    <alternativeName>
        <fullName evidence="5">Inosine-guanosine phosphorylase</fullName>
    </alternativeName>
</protein>
<feature type="binding site" evidence="6">
    <location>
        <position position="223"/>
    </location>
    <ligand>
        <name>a purine D-ribonucleoside</name>
        <dbReference type="ChEBI" id="CHEBI:142355"/>
    </ligand>
</feature>
<evidence type="ECO:0000256" key="3">
    <source>
        <dbReference type="ARBA" id="ARBA00022676"/>
    </source>
</evidence>
<dbReference type="GO" id="GO:0004731">
    <property type="term" value="F:purine-nucleoside phosphorylase activity"/>
    <property type="evidence" value="ECO:0007669"/>
    <property type="project" value="UniProtKB-EC"/>
</dbReference>
<dbReference type="InterPro" id="IPR035994">
    <property type="entry name" value="Nucleoside_phosphorylase_sf"/>
</dbReference>
<dbReference type="NCBIfam" id="NF006054">
    <property type="entry name" value="PRK08202.1"/>
    <property type="match status" value="1"/>
</dbReference>